<feature type="chain" id="PRO_5005466470" evidence="2">
    <location>
        <begin position="30"/>
        <end position="571"/>
    </location>
</feature>
<dbReference type="KEGG" id="llu:AKJ09_06288"/>
<dbReference type="STRING" id="1391654.AKJ09_06288"/>
<keyword evidence="2" id="KW-0732">Signal</keyword>
<organism evidence="3 4">
    <name type="scientific">Labilithrix luteola</name>
    <dbReference type="NCBI Taxonomy" id="1391654"/>
    <lineage>
        <taxon>Bacteria</taxon>
        <taxon>Pseudomonadati</taxon>
        <taxon>Myxococcota</taxon>
        <taxon>Polyangia</taxon>
        <taxon>Polyangiales</taxon>
        <taxon>Labilitrichaceae</taxon>
        <taxon>Labilithrix</taxon>
    </lineage>
</organism>
<reference evidence="3 4" key="1">
    <citation type="submission" date="2015-08" db="EMBL/GenBank/DDBJ databases">
        <authorList>
            <person name="Babu N.S."/>
            <person name="Beckwith C.J."/>
            <person name="Beseler K.G."/>
            <person name="Brison A."/>
            <person name="Carone J.V."/>
            <person name="Caskin T.P."/>
            <person name="Diamond M."/>
            <person name="Durham M.E."/>
            <person name="Foxe J.M."/>
            <person name="Go M."/>
            <person name="Henderson B.A."/>
            <person name="Jones I.B."/>
            <person name="McGettigan J.A."/>
            <person name="Micheletti S.J."/>
            <person name="Nasrallah M.E."/>
            <person name="Ortiz D."/>
            <person name="Piller C.R."/>
            <person name="Privatt S.R."/>
            <person name="Schneider S.L."/>
            <person name="Sharp S."/>
            <person name="Smith T.C."/>
            <person name="Stanton J.D."/>
            <person name="Ullery H.E."/>
            <person name="Wilson R.J."/>
            <person name="Serrano M.G."/>
            <person name="Buck G."/>
            <person name="Lee V."/>
            <person name="Wang Y."/>
            <person name="Carvalho R."/>
            <person name="Voegtly L."/>
            <person name="Shi R."/>
            <person name="Duckworth R."/>
            <person name="Johnson A."/>
            <person name="Loviza R."/>
            <person name="Walstead R."/>
            <person name="Shah Z."/>
            <person name="Kiflezghi M."/>
            <person name="Wade K."/>
            <person name="Ball S.L."/>
            <person name="Bradley K.W."/>
            <person name="Asai D.J."/>
            <person name="Bowman C.A."/>
            <person name="Russell D.A."/>
            <person name="Pope W.H."/>
            <person name="Jacobs-Sera D."/>
            <person name="Hendrix R.W."/>
            <person name="Hatfull G.F."/>
        </authorList>
    </citation>
    <scope>NUCLEOTIDE SEQUENCE [LARGE SCALE GENOMIC DNA]</scope>
    <source>
        <strain evidence="3 4">DSM 27648</strain>
    </source>
</reference>
<gene>
    <name evidence="3" type="ORF">AKJ09_06288</name>
</gene>
<evidence type="ECO:0000313" key="3">
    <source>
        <dbReference type="EMBL" id="AKU99624.1"/>
    </source>
</evidence>
<feature type="region of interest" description="Disordered" evidence="1">
    <location>
        <begin position="549"/>
        <end position="571"/>
    </location>
</feature>
<evidence type="ECO:0000256" key="1">
    <source>
        <dbReference type="SAM" id="MobiDB-lite"/>
    </source>
</evidence>
<dbReference type="Proteomes" id="UP000064967">
    <property type="component" value="Chromosome"/>
</dbReference>
<accession>A0A0K1Q2L1</accession>
<dbReference type="PATRIC" id="fig|1391654.3.peg.6375"/>
<proteinExistence type="predicted"/>
<name>A0A0K1Q2L1_9BACT</name>
<evidence type="ECO:0000256" key="2">
    <source>
        <dbReference type="SAM" id="SignalP"/>
    </source>
</evidence>
<sequence>MLELTTMRSSIRFAGSVLALATVALTACSAASEEGAESGEGAAIAASATPALCAAVRGNGESILTHFASLSRIVEHYGVVEGMAGGSSASITTFAYESILKNPVVHRCGTSKCSPADEAARVALALKSVQGYANTVGDSEEADSIKGLVSTVMKLKAEYEAKGISGLALSDVGTAAARLKEVLSIPEVRAVVNPEALAMLEDIPHLAFNVGELKTAITQLGAFSVDDNRLFFRTGVLAWPELATLFGRVGDFYAGYGPTDNAGMASWLDACATEARDKSWDDTAKIELSGGETCGSRFEKLVTAFRSNVRNSQGAYASRIDERVGDPKSPLRKLVSTAVLEGDAAAQYEAARARYVAGEFPSGSIPFDPSFSDVRFGYWGNESDLSKLESKASEASDLKTQKFTSLGNATWREILSASPAEPGLSRFVALSDGRYSAGGWSDLAPVLVLKNLGCEHVVYVTRQGDESKFATRVAKNASMSEADWSKLYDLGNAASSYARSVAAADAVWCTNWDGFSDAQMSAEVLDAYNAPLETRASFSRVSPFRPYSGATTSAGKPGCSPGLSAGATFPR</sequence>
<feature type="signal peptide" evidence="2">
    <location>
        <begin position="1"/>
        <end position="29"/>
    </location>
</feature>
<dbReference type="EMBL" id="CP012333">
    <property type="protein sequence ID" value="AKU99624.1"/>
    <property type="molecule type" value="Genomic_DNA"/>
</dbReference>
<evidence type="ECO:0000313" key="4">
    <source>
        <dbReference type="Proteomes" id="UP000064967"/>
    </source>
</evidence>
<dbReference type="AlphaFoldDB" id="A0A0K1Q2L1"/>
<protein>
    <submittedName>
        <fullName evidence="3">Uncharacterized protein</fullName>
    </submittedName>
</protein>
<keyword evidence="4" id="KW-1185">Reference proteome</keyword>